<dbReference type="InterPro" id="IPR052369">
    <property type="entry name" value="UG_Glycosaminoglycan_Hydrolase"/>
</dbReference>
<dbReference type="GO" id="GO:0052757">
    <property type="term" value="F:chondroitin hydrolase activity"/>
    <property type="evidence" value="ECO:0007669"/>
    <property type="project" value="TreeGrafter"/>
</dbReference>
<dbReference type="KEGG" id="palo:E6C60_0772"/>
<dbReference type="Gene3D" id="1.50.10.10">
    <property type="match status" value="1"/>
</dbReference>
<dbReference type="PANTHER" id="PTHR36845">
    <property type="entry name" value="HYDROLASE, PUTATIVE (AFU_ORTHOLOGUE AFUA_7G05090)-RELATED"/>
    <property type="match status" value="1"/>
</dbReference>
<protein>
    <submittedName>
        <fullName evidence="5">Glycoside hydrolase</fullName>
    </submittedName>
</protein>
<evidence type="ECO:0000256" key="1">
    <source>
        <dbReference type="ARBA" id="ARBA00022801"/>
    </source>
</evidence>
<dbReference type="InterPro" id="IPR008928">
    <property type="entry name" value="6-hairpin_glycosidase_sf"/>
</dbReference>
<feature type="binding site" evidence="4">
    <location>
        <position position="225"/>
    </location>
    <ligand>
        <name>substrate</name>
    </ligand>
</feature>
<evidence type="ECO:0000256" key="3">
    <source>
        <dbReference type="PIRSR" id="PIRSR610905-1"/>
    </source>
</evidence>
<dbReference type="InterPro" id="IPR012341">
    <property type="entry name" value="6hp_glycosidase-like_sf"/>
</dbReference>
<comment type="similarity">
    <text evidence="2">Belongs to the glycosyl hydrolase 88 family.</text>
</comment>
<organism evidence="5 6">
    <name type="scientific">Paenibacillus algicola</name>
    <dbReference type="NCBI Taxonomy" id="2565926"/>
    <lineage>
        <taxon>Bacteria</taxon>
        <taxon>Bacillati</taxon>
        <taxon>Bacillota</taxon>
        <taxon>Bacilli</taxon>
        <taxon>Bacillales</taxon>
        <taxon>Paenibacillaceae</taxon>
        <taxon>Paenibacillus</taxon>
    </lineage>
</organism>
<feature type="active site" description="Proton donor" evidence="3">
    <location>
        <position position="153"/>
    </location>
</feature>
<reference evidence="5 6" key="1">
    <citation type="submission" date="2019-05" db="EMBL/GenBank/DDBJ databases">
        <authorList>
            <person name="Chen C."/>
        </authorList>
    </citation>
    <scope>NUCLEOTIDE SEQUENCE [LARGE SCALE GENOMIC DNA]</scope>
    <source>
        <strain evidence="5 6">HB172198</strain>
    </source>
</reference>
<dbReference type="RefSeq" id="WP_138224621.1">
    <property type="nucleotide sequence ID" value="NZ_CP040396.1"/>
</dbReference>
<evidence type="ECO:0000256" key="4">
    <source>
        <dbReference type="PIRSR" id="PIRSR610905-2"/>
    </source>
</evidence>
<dbReference type="Pfam" id="PF07470">
    <property type="entry name" value="Glyco_hydro_88"/>
    <property type="match status" value="1"/>
</dbReference>
<dbReference type="PANTHER" id="PTHR36845:SF1">
    <property type="entry name" value="HYDROLASE, PUTATIVE (AFU_ORTHOLOGUE AFUA_7G05090)-RELATED"/>
    <property type="match status" value="1"/>
</dbReference>
<dbReference type="InterPro" id="IPR010905">
    <property type="entry name" value="Glyco_hydro_88"/>
</dbReference>
<keyword evidence="1 5" id="KW-0378">Hydrolase</keyword>
<evidence type="ECO:0000313" key="5">
    <source>
        <dbReference type="EMBL" id="QCT01493.1"/>
    </source>
</evidence>
<keyword evidence="6" id="KW-1185">Reference proteome</keyword>
<dbReference type="OrthoDB" id="428577at2"/>
<feature type="binding site" evidence="4">
    <location>
        <position position="153"/>
    </location>
    <ligand>
        <name>substrate</name>
    </ligand>
</feature>
<gene>
    <name evidence="5" type="ORF">E6C60_0772</name>
</gene>
<evidence type="ECO:0000256" key="2">
    <source>
        <dbReference type="ARBA" id="ARBA00038358"/>
    </source>
</evidence>
<dbReference type="SUPFAM" id="SSF48208">
    <property type="entry name" value="Six-hairpin glycosidases"/>
    <property type="match status" value="1"/>
</dbReference>
<dbReference type="AlphaFoldDB" id="A0A4P8XH54"/>
<dbReference type="Proteomes" id="UP000300879">
    <property type="component" value="Chromosome"/>
</dbReference>
<sequence>MNQTVWFDQAWAQTVEKVNRTSKRIGVSYPHLSIDGTYDNNKSFWTKGFWPGMLWQIYKETKDERLKAIAIAIEDQLDEVLNGFYVLHHDVGFVWSLTSVAQYKLLNHEPSKRRALTAASHLAGRFNLKGGFIRAWNDQQGGGIDNRGWVIIDCMMNLPILYWASEETGDPRFKHIAIAHADTVLREHIREDGSVHHIVCFDPVTGERVGAMGGQGYSTDSAWSRGASWAIHGFALSYRYTGEQRYLQAAKKAAHYFIACLPEDHIPYWDLRAPLEENMPRDTTAAACAASGLIEISRSVPEQEKTFYLEWAKRIVKSLYENYGAWDMEEEALLVKGTSHYPAGIGINTPIIYGDYFFVEALSKLKGNTELFW</sequence>
<feature type="binding site" evidence="4">
    <location>
        <position position="90"/>
    </location>
    <ligand>
        <name>substrate</name>
    </ligand>
</feature>
<feature type="active site" description="Nucleophile" evidence="3">
    <location>
        <position position="90"/>
    </location>
</feature>
<name>A0A4P8XH54_9BACL</name>
<accession>A0A4P8XH54</accession>
<evidence type="ECO:0000313" key="6">
    <source>
        <dbReference type="Proteomes" id="UP000300879"/>
    </source>
</evidence>
<proteinExistence type="inferred from homology"/>
<feature type="binding site" evidence="4">
    <location>
        <position position="229"/>
    </location>
    <ligand>
        <name>substrate</name>
    </ligand>
</feature>
<dbReference type="GO" id="GO:0000272">
    <property type="term" value="P:polysaccharide catabolic process"/>
    <property type="evidence" value="ECO:0007669"/>
    <property type="project" value="TreeGrafter"/>
</dbReference>
<dbReference type="EMBL" id="CP040396">
    <property type="protein sequence ID" value="QCT01493.1"/>
    <property type="molecule type" value="Genomic_DNA"/>
</dbReference>